<sequence>MKQRPPLHKLLTTPPEPPTSTSPKLVLGYVRVSSREQALNSHALEQQIARLENAGVDLVICDVQSGKKDNRPGLKRLLAMIERGEVSEVVITRIDRLGRRIPIIRKCVDVFQKYEVNLRVLDQDITLGNAGGRLMLNLLASFAEMEVDQLSERVNHGIQHRRNKKLACSCIPFAYTTVNERYALDRTPFLCLLSERPANYQDFYQLEMEPLPGLSPAQLGEDCIRIFFETQSVSKAVRSLTNKYGLQRCRSKRNGNDKIFYWNPHGLKRWLTNPVLQGHTAYLKRRTLPDGRRQTLPPEQWQIVQDTHPNDRLLTPEQAAQIHQILEFNARHVGGGFFTDDLESLDNYREFSYLRGLVFCAECHAKAITKTRYSKDGQQTYHYFACRHARQGCNNLKGTRKHLIEDELSKYFLQQSQVVVVEPNDTSLVVPKPTEKLKQLEADLANLEKIQMHSDDLERIKENLRQQIQDELNPFSQRSLERKTVQEILQAGNNLAIWTLLSADERMAVIPRLVERVTVANGLVKSIELKV</sequence>
<dbReference type="InterPro" id="IPR025827">
    <property type="entry name" value="Zn_ribbon_recom_dom"/>
</dbReference>
<dbReference type="PROSITE" id="PS00397">
    <property type="entry name" value="RECOMBINASES_1"/>
    <property type="match status" value="1"/>
</dbReference>
<evidence type="ECO:0000256" key="2">
    <source>
        <dbReference type="ARBA" id="ARBA00023125"/>
    </source>
</evidence>
<protein>
    <submittedName>
        <fullName evidence="8">Recombinase family protein</fullName>
    </submittedName>
</protein>
<dbReference type="PROSITE" id="PS51736">
    <property type="entry name" value="RECOMBINASES_3"/>
    <property type="match status" value="1"/>
</dbReference>
<reference evidence="8" key="1">
    <citation type="submission" date="2021-05" db="EMBL/GenBank/DDBJ databases">
        <authorList>
            <person name="Pietrasiak N."/>
            <person name="Ward R."/>
            <person name="Stajich J.E."/>
            <person name="Kurbessoian T."/>
        </authorList>
    </citation>
    <scope>NUCLEOTIDE SEQUENCE</scope>
    <source>
        <strain evidence="8">CPER-KK1</strain>
    </source>
</reference>
<feature type="domain" description="Resolvase/invertase-type recombinase catalytic" evidence="7">
    <location>
        <begin position="25"/>
        <end position="165"/>
    </location>
</feature>
<feature type="region of interest" description="Disordered" evidence="6">
    <location>
        <begin position="1"/>
        <end position="22"/>
    </location>
</feature>
<comment type="caution">
    <text evidence="8">The sequence shown here is derived from an EMBL/GenBank/DDBJ whole genome shotgun (WGS) entry which is preliminary data.</text>
</comment>
<evidence type="ECO:0000256" key="4">
    <source>
        <dbReference type="PIRSR" id="PIRSR606118-50"/>
    </source>
</evidence>
<dbReference type="EMBL" id="JAHHIF010000066">
    <property type="protein sequence ID" value="MBW4548599.1"/>
    <property type="molecule type" value="Genomic_DNA"/>
</dbReference>
<dbReference type="InterPro" id="IPR006118">
    <property type="entry name" value="Recombinase_CS"/>
</dbReference>
<dbReference type="InterPro" id="IPR011109">
    <property type="entry name" value="DNA_bind_recombinase_dom"/>
</dbReference>
<dbReference type="NCBIfam" id="NF041201">
    <property type="entry name" value="recomb_XisF"/>
    <property type="match status" value="1"/>
</dbReference>
<dbReference type="GO" id="GO:0000150">
    <property type="term" value="F:DNA strand exchange activity"/>
    <property type="evidence" value="ECO:0007669"/>
    <property type="project" value="InterPro"/>
</dbReference>
<accession>A0A951PSM3</accession>
<dbReference type="Proteomes" id="UP000753908">
    <property type="component" value="Unassembled WGS sequence"/>
</dbReference>
<dbReference type="Gene3D" id="3.90.1750.20">
    <property type="entry name" value="Putative Large Serine Recombinase, Chain B, Domain 2"/>
    <property type="match status" value="1"/>
</dbReference>
<dbReference type="Pfam" id="PF07508">
    <property type="entry name" value="Recombinase"/>
    <property type="match status" value="1"/>
</dbReference>
<dbReference type="InterPro" id="IPR006119">
    <property type="entry name" value="Resolv_N"/>
</dbReference>
<evidence type="ECO:0000256" key="6">
    <source>
        <dbReference type="SAM" id="MobiDB-lite"/>
    </source>
</evidence>
<reference evidence="8" key="2">
    <citation type="journal article" date="2022" name="Microbiol. Resour. Announc.">
        <title>Metagenome Sequencing to Explore Phylogenomics of Terrestrial Cyanobacteria.</title>
        <authorList>
            <person name="Ward R.D."/>
            <person name="Stajich J.E."/>
            <person name="Johansen J.R."/>
            <person name="Huntemann M."/>
            <person name="Clum A."/>
            <person name="Foster B."/>
            <person name="Foster B."/>
            <person name="Roux S."/>
            <person name="Palaniappan K."/>
            <person name="Varghese N."/>
            <person name="Mukherjee S."/>
            <person name="Reddy T.B.K."/>
            <person name="Daum C."/>
            <person name="Copeland A."/>
            <person name="Chen I.A."/>
            <person name="Ivanova N.N."/>
            <person name="Kyrpides N.C."/>
            <person name="Shapiro N."/>
            <person name="Eloe-Fadrosh E.A."/>
            <person name="Pietrasiak N."/>
        </authorList>
    </citation>
    <scope>NUCLEOTIDE SEQUENCE</scope>
    <source>
        <strain evidence="8">CPER-KK1</strain>
    </source>
</reference>
<dbReference type="CDD" id="cd03768">
    <property type="entry name" value="SR_ResInv"/>
    <property type="match status" value="1"/>
</dbReference>
<dbReference type="SUPFAM" id="SSF53041">
    <property type="entry name" value="Resolvase-like"/>
    <property type="match status" value="1"/>
</dbReference>
<evidence type="ECO:0000313" key="8">
    <source>
        <dbReference type="EMBL" id="MBW4548599.1"/>
    </source>
</evidence>
<dbReference type="InterPro" id="IPR036162">
    <property type="entry name" value="Resolvase-like_N_sf"/>
</dbReference>
<dbReference type="AlphaFoldDB" id="A0A951PSM3"/>
<evidence type="ECO:0000256" key="5">
    <source>
        <dbReference type="PROSITE-ProRule" id="PRU10137"/>
    </source>
</evidence>
<dbReference type="Pfam" id="PF00239">
    <property type="entry name" value="Resolvase"/>
    <property type="match status" value="1"/>
</dbReference>
<dbReference type="Pfam" id="PF13408">
    <property type="entry name" value="Zn_ribbon_recom"/>
    <property type="match status" value="1"/>
</dbReference>
<dbReference type="GO" id="GO:0003677">
    <property type="term" value="F:DNA binding"/>
    <property type="evidence" value="ECO:0007669"/>
    <property type="project" value="UniProtKB-KW"/>
</dbReference>
<evidence type="ECO:0000313" key="9">
    <source>
        <dbReference type="Proteomes" id="UP000753908"/>
    </source>
</evidence>
<feature type="active site" description="O-(5'-phospho-DNA)-serine intermediate" evidence="4 5">
    <location>
        <position position="33"/>
    </location>
</feature>
<dbReference type="InterPro" id="IPR050639">
    <property type="entry name" value="SSR_resolvase"/>
</dbReference>
<dbReference type="SMART" id="SM00857">
    <property type="entry name" value="Resolvase"/>
    <property type="match status" value="1"/>
</dbReference>
<gene>
    <name evidence="8" type="ORF">KME25_29835</name>
</gene>
<dbReference type="PANTHER" id="PTHR30461">
    <property type="entry name" value="DNA-INVERTASE FROM LAMBDOID PROPHAGE"/>
    <property type="match status" value="1"/>
</dbReference>
<proteinExistence type="predicted"/>
<name>A0A951PSM3_9CYAN</name>
<keyword evidence="1" id="KW-0229">DNA integration</keyword>
<keyword evidence="3" id="KW-0233">DNA recombination</keyword>
<dbReference type="PANTHER" id="PTHR30461:SF2">
    <property type="entry name" value="SERINE RECOMBINASE PINE-RELATED"/>
    <property type="match status" value="1"/>
</dbReference>
<organism evidence="8 9">
    <name type="scientific">Symplocastrum torsivum CPER-KK1</name>
    <dbReference type="NCBI Taxonomy" id="450513"/>
    <lineage>
        <taxon>Bacteria</taxon>
        <taxon>Bacillati</taxon>
        <taxon>Cyanobacteriota</taxon>
        <taxon>Cyanophyceae</taxon>
        <taxon>Oscillatoriophycideae</taxon>
        <taxon>Oscillatoriales</taxon>
        <taxon>Microcoleaceae</taxon>
        <taxon>Symplocastrum</taxon>
    </lineage>
</organism>
<dbReference type="GO" id="GO:0015074">
    <property type="term" value="P:DNA integration"/>
    <property type="evidence" value="ECO:0007669"/>
    <property type="project" value="UniProtKB-KW"/>
</dbReference>
<keyword evidence="2" id="KW-0238">DNA-binding</keyword>
<evidence type="ECO:0000259" key="7">
    <source>
        <dbReference type="PROSITE" id="PS51736"/>
    </source>
</evidence>
<evidence type="ECO:0000256" key="1">
    <source>
        <dbReference type="ARBA" id="ARBA00022908"/>
    </source>
</evidence>
<dbReference type="InterPro" id="IPR038109">
    <property type="entry name" value="DNA_bind_recomb_sf"/>
</dbReference>
<dbReference type="Gene3D" id="3.40.50.1390">
    <property type="entry name" value="Resolvase, N-terminal catalytic domain"/>
    <property type="match status" value="1"/>
</dbReference>
<evidence type="ECO:0000256" key="3">
    <source>
        <dbReference type="ARBA" id="ARBA00023172"/>
    </source>
</evidence>